<evidence type="ECO:0000313" key="2">
    <source>
        <dbReference type="Proteomes" id="UP000711614"/>
    </source>
</evidence>
<gene>
    <name evidence="1" type="ORF">JOF48_002043</name>
</gene>
<dbReference type="RefSeq" id="WP_209680361.1">
    <property type="nucleotide sequence ID" value="NZ_JAGIOI010000001.1"/>
</dbReference>
<name>A0ABS4YWT2_9MICC</name>
<dbReference type="EMBL" id="JAGIOI010000001">
    <property type="protein sequence ID" value="MBP2413244.1"/>
    <property type="molecule type" value="Genomic_DNA"/>
</dbReference>
<dbReference type="Proteomes" id="UP000711614">
    <property type="component" value="Unassembled WGS sequence"/>
</dbReference>
<reference evidence="1 2" key="1">
    <citation type="submission" date="2021-03" db="EMBL/GenBank/DDBJ databases">
        <title>Sequencing the genomes of 1000 actinobacteria strains.</title>
        <authorList>
            <person name="Klenk H.-P."/>
        </authorList>
    </citation>
    <scope>NUCLEOTIDE SEQUENCE [LARGE SCALE GENOMIC DNA]</scope>
    <source>
        <strain evidence="1 2">DSM 16005</strain>
    </source>
</reference>
<sequence length="178" mass="19157">MFAQEGPEGDRVNGLTGALSREEPVGSGIGCRVQVDAVRQVVLQEPGHRVGYRCRRIAKTDCRGAVVDDYVADREPDDACCRLGVEQDQQARDSGVQRDALLGEKSLNGADSVVFVACQEDGTVVAGFLPPSWDHLFSQSWDRSACCAGASFVSLFDHRVSVLGVEVNRDGFQGGQRG</sequence>
<keyword evidence="2" id="KW-1185">Reference proteome</keyword>
<organism evidence="1 2">
    <name type="scientific">Arthrobacter stackebrandtii</name>
    <dbReference type="NCBI Taxonomy" id="272161"/>
    <lineage>
        <taxon>Bacteria</taxon>
        <taxon>Bacillati</taxon>
        <taxon>Actinomycetota</taxon>
        <taxon>Actinomycetes</taxon>
        <taxon>Micrococcales</taxon>
        <taxon>Micrococcaceae</taxon>
        <taxon>Arthrobacter</taxon>
    </lineage>
</organism>
<protein>
    <submittedName>
        <fullName evidence="1">Uncharacterized protein</fullName>
    </submittedName>
</protein>
<accession>A0ABS4YWT2</accession>
<comment type="caution">
    <text evidence="1">The sequence shown here is derived from an EMBL/GenBank/DDBJ whole genome shotgun (WGS) entry which is preliminary data.</text>
</comment>
<evidence type="ECO:0000313" key="1">
    <source>
        <dbReference type="EMBL" id="MBP2413244.1"/>
    </source>
</evidence>
<proteinExistence type="predicted"/>